<evidence type="ECO:0000256" key="3">
    <source>
        <dbReference type="ARBA" id="ARBA00022502"/>
    </source>
</evidence>
<dbReference type="GO" id="GO:0016020">
    <property type="term" value="C:membrane"/>
    <property type="evidence" value="ECO:0007669"/>
    <property type="project" value="GOC"/>
</dbReference>
<dbReference type="Proteomes" id="UP000050430">
    <property type="component" value="Unassembled WGS sequence"/>
</dbReference>
<evidence type="ECO:0008006" key="13">
    <source>
        <dbReference type="Google" id="ProtNLM"/>
    </source>
</evidence>
<feature type="transmembrane region" description="Helical" evidence="10">
    <location>
        <begin position="242"/>
        <end position="262"/>
    </location>
</feature>
<comment type="subcellular location">
    <subcellularLocation>
        <location evidence="1">Endoplasmic reticulum membrane</location>
        <topology evidence="1">Multi-pass membrane protein</topology>
    </subcellularLocation>
</comment>
<keyword evidence="6 10" id="KW-0812">Transmembrane</keyword>
<dbReference type="UniPathway" id="UPA00196"/>
<dbReference type="InterPro" id="IPR007315">
    <property type="entry name" value="PIG-V/Gpi18"/>
</dbReference>
<evidence type="ECO:0000256" key="9">
    <source>
        <dbReference type="ARBA" id="ARBA00023136"/>
    </source>
</evidence>
<dbReference type="AlphaFoldDB" id="A0A0P6XJA7"/>
<keyword evidence="12" id="KW-1185">Reference proteome</keyword>
<evidence type="ECO:0000256" key="8">
    <source>
        <dbReference type="ARBA" id="ARBA00022989"/>
    </source>
</evidence>
<evidence type="ECO:0000256" key="2">
    <source>
        <dbReference type="ARBA" id="ARBA00004687"/>
    </source>
</evidence>
<feature type="transmembrane region" description="Helical" evidence="10">
    <location>
        <begin position="166"/>
        <end position="197"/>
    </location>
</feature>
<keyword evidence="8 10" id="KW-1133">Transmembrane helix</keyword>
<evidence type="ECO:0000313" key="11">
    <source>
        <dbReference type="EMBL" id="KPL71307.1"/>
    </source>
</evidence>
<dbReference type="GO" id="GO:0004376">
    <property type="term" value="F:GPI mannosyltransferase activity"/>
    <property type="evidence" value="ECO:0007669"/>
    <property type="project" value="InterPro"/>
</dbReference>
<comment type="caution">
    <text evidence="11">The sequence shown here is derived from an EMBL/GenBank/DDBJ whole genome shotgun (WGS) entry which is preliminary data.</text>
</comment>
<comment type="pathway">
    <text evidence="2">Glycolipid biosynthesis; glycosylphosphatidylinositol-anchor biosynthesis.</text>
</comment>
<dbReference type="GO" id="GO:0000009">
    <property type="term" value="F:alpha-1,6-mannosyltransferase activity"/>
    <property type="evidence" value="ECO:0007669"/>
    <property type="project" value="InterPro"/>
</dbReference>
<evidence type="ECO:0000256" key="1">
    <source>
        <dbReference type="ARBA" id="ARBA00004477"/>
    </source>
</evidence>
<keyword evidence="7" id="KW-0256">Endoplasmic reticulum</keyword>
<keyword evidence="9 10" id="KW-0472">Membrane</keyword>
<proteinExistence type="predicted"/>
<dbReference type="PANTHER" id="PTHR12468:SF2">
    <property type="entry name" value="GPI MANNOSYLTRANSFERASE 2"/>
    <property type="match status" value="1"/>
</dbReference>
<protein>
    <recommendedName>
        <fullName evidence="13">Glycosyltransferase RgtA/B/C/D-like domain-containing protein</fullName>
    </recommendedName>
</protein>
<dbReference type="STRING" id="229920.ADM99_11435"/>
<evidence type="ECO:0000256" key="6">
    <source>
        <dbReference type="ARBA" id="ARBA00022692"/>
    </source>
</evidence>
<evidence type="ECO:0000256" key="4">
    <source>
        <dbReference type="ARBA" id="ARBA00022676"/>
    </source>
</evidence>
<dbReference type="GO" id="GO:0006506">
    <property type="term" value="P:GPI anchor biosynthetic process"/>
    <property type="evidence" value="ECO:0007669"/>
    <property type="project" value="UniProtKB-UniPathway"/>
</dbReference>
<keyword evidence="3" id="KW-0337">GPI-anchor biosynthesis</keyword>
<feature type="transmembrane region" description="Helical" evidence="10">
    <location>
        <begin position="203"/>
        <end position="230"/>
    </location>
</feature>
<feature type="transmembrane region" description="Helical" evidence="10">
    <location>
        <begin position="20"/>
        <end position="43"/>
    </location>
</feature>
<organism evidence="11 12">
    <name type="scientific">Leptolinea tardivitalis</name>
    <dbReference type="NCBI Taxonomy" id="229920"/>
    <lineage>
        <taxon>Bacteria</taxon>
        <taxon>Bacillati</taxon>
        <taxon>Chloroflexota</taxon>
        <taxon>Anaerolineae</taxon>
        <taxon>Anaerolineales</taxon>
        <taxon>Anaerolineaceae</taxon>
        <taxon>Leptolinea</taxon>
    </lineage>
</organism>
<reference evidence="11 12" key="1">
    <citation type="submission" date="2015-07" db="EMBL/GenBank/DDBJ databases">
        <title>Genome sequence of Leptolinea tardivitalis DSM 16556.</title>
        <authorList>
            <person name="Hemp J."/>
            <person name="Ward L.M."/>
            <person name="Pace L.A."/>
            <person name="Fischer W.W."/>
        </authorList>
    </citation>
    <scope>NUCLEOTIDE SEQUENCE [LARGE SCALE GENOMIC DNA]</scope>
    <source>
        <strain evidence="11 12">YMTK-2</strain>
    </source>
</reference>
<feature type="transmembrane region" description="Helical" evidence="10">
    <location>
        <begin position="300"/>
        <end position="320"/>
    </location>
</feature>
<feature type="transmembrane region" description="Helical" evidence="10">
    <location>
        <begin position="350"/>
        <end position="366"/>
    </location>
</feature>
<keyword evidence="4" id="KW-0328">Glycosyltransferase</keyword>
<evidence type="ECO:0000256" key="10">
    <source>
        <dbReference type="SAM" id="Phobius"/>
    </source>
</evidence>
<accession>A0A0P6XJA7</accession>
<evidence type="ECO:0000256" key="5">
    <source>
        <dbReference type="ARBA" id="ARBA00022679"/>
    </source>
</evidence>
<evidence type="ECO:0000256" key="7">
    <source>
        <dbReference type="ARBA" id="ARBA00022824"/>
    </source>
</evidence>
<dbReference type="RefSeq" id="WP_062423430.1">
    <property type="nucleotide sequence ID" value="NZ_BBYA01000015.1"/>
</dbReference>
<dbReference type="PANTHER" id="PTHR12468">
    <property type="entry name" value="GPI MANNOSYLTRANSFERASE 2"/>
    <property type="match status" value="1"/>
</dbReference>
<dbReference type="EMBL" id="LGCK01000011">
    <property type="protein sequence ID" value="KPL71307.1"/>
    <property type="molecule type" value="Genomic_DNA"/>
</dbReference>
<feature type="transmembrane region" description="Helical" evidence="10">
    <location>
        <begin position="125"/>
        <end position="146"/>
    </location>
</feature>
<feature type="transmembrane region" description="Helical" evidence="10">
    <location>
        <begin position="373"/>
        <end position="395"/>
    </location>
</feature>
<evidence type="ECO:0000313" key="12">
    <source>
        <dbReference type="Proteomes" id="UP000050430"/>
    </source>
</evidence>
<sequence length="396" mass="45721">MSSSNKVHLLSFFRHQSFDWVWKVIIIPFVATRLCWLLVGYYATGNYLPNPTYAKYASRGFYLTHFFPVDIFSRWDSGEYFSIITRGYAPSSDIHTVYSNIAFFPLYPYLVKSLGWIGFSLPDGFYVAFGVILSNLFFLAAAVLLYKFILEVLDFSELVASRSIGLLFVFPTGFIFSCFYTESLFLFLLILTLTFALKDKWKWASLSAFFILLTRSQGLVVWGILFFLYLEKKKWNIRKIDVNIGWLLLSPIGLLAHLYYLYRLTGEPLAPFVAMTAWGRANTTILTSLWENLSAPWLDVYKIDLMFSIVFILISILIFVKWPVKSIGLLSLALSVMPIASGLLVSTSRYLLIVIPVFIFLAEKIHNQSGYDFLRAIFFTLQIIYFAGWVNYYWIV</sequence>
<dbReference type="GO" id="GO:0031501">
    <property type="term" value="C:mannosyltransferase complex"/>
    <property type="evidence" value="ECO:0007669"/>
    <property type="project" value="TreeGrafter"/>
</dbReference>
<gene>
    <name evidence="11" type="ORF">ADM99_11435</name>
</gene>
<name>A0A0P6XJA7_9CHLR</name>
<keyword evidence="5" id="KW-0808">Transferase</keyword>
<dbReference type="OrthoDB" id="2379640at2"/>